<dbReference type="Gene3D" id="3.30.470.20">
    <property type="entry name" value="ATP-grasp fold, B domain"/>
    <property type="match status" value="1"/>
</dbReference>
<dbReference type="AlphaFoldDB" id="A0A3B0JUB8"/>
<evidence type="ECO:0000256" key="2">
    <source>
        <dbReference type="ARBA" id="ARBA00022490"/>
    </source>
</evidence>
<dbReference type="GO" id="GO:0003341">
    <property type="term" value="P:cilium movement"/>
    <property type="evidence" value="ECO:0007669"/>
    <property type="project" value="TreeGrafter"/>
</dbReference>
<feature type="compositionally biased region" description="Low complexity" evidence="6">
    <location>
        <begin position="33"/>
        <end position="44"/>
    </location>
</feature>
<feature type="compositionally biased region" description="Polar residues" evidence="6">
    <location>
        <begin position="10"/>
        <end position="32"/>
    </location>
</feature>
<dbReference type="STRING" id="7266.A0A3B0JUB8"/>
<dbReference type="SUPFAM" id="SSF56059">
    <property type="entry name" value="Glutathione synthetase ATP-binding domain-like"/>
    <property type="match status" value="1"/>
</dbReference>
<dbReference type="PANTHER" id="PTHR45870">
    <property type="entry name" value="TUBULIN MONOGLYCYLASE TTLL3"/>
    <property type="match status" value="1"/>
</dbReference>
<dbReference type="GO" id="GO:0070736">
    <property type="term" value="F:protein-glycine ligase activity, initiating"/>
    <property type="evidence" value="ECO:0007669"/>
    <property type="project" value="TreeGrafter"/>
</dbReference>
<feature type="compositionally biased region" description="Low complexity" evidence="6">
    <location>
        <begin position="752"/>
        <end position="763"/>
    </location>
</feature>
<dbReference type="GO" id="GO:0005930">
    <property type="term" value="C:axoneme"/>
    <property type="evidence" value="ECO:0007669"/>
    <property type="project" value="TreeGrafter"/>
</dbReference>
<gene>
    <name evidence="7" type="ORF">DGUA_6G004221</name>
</gene>
<evidence type="ECO:0000313" key="8">
    <source>
        <dbReference type="Proteomes" id="UP000268350"/>
    </source>
</evidence>
<organism evidence="7 8">
    <name type="scientific">Drosophila guanche</name>
    <name type="common">Fruit fly</name>
    <dbReference type="NCBI Taxonomy" id="7266"/>
    <lineage>
        <taxon>Eukaryota</taxon>
        <taxon>Metazoa</taxon>
        <taxon>Ecdysozoa</taxon>
        <taxon>Arthropoda</taxon>
        <taxon>Hexapoda</taxon>
        <taxon>Insecta</taxon>
        <taxon>Pterygota</taxon>
        <taxon>Neoptera</taxon>
        <taxon>Endopterygota</taxon>
        <taxon>Diptera</taxon>
        <taxon>Brachycera</taxon>
        <taxon>Muscomorpha</taxon>
        <taxon>Ephydroidea</taxon>
        <taxon>Drosophilidae</taxon>
        <taxon>Drosophila</taxon>
        <taxon>Sophophora</taxon>
    </lineage>
</organism>
<keyword evidence="8" id="KW-1185">Reference proteome</keyword>
<name>A0A3B0JUB8_DROGU</name>
<evidence type="ECO:0000256" key="3">
    <source>
        <dbReference type="ARBA" id="ARBA00022598"/>
    </source>
</evidence>
<evidence type="ECO:0000313" key="7">
    <source>
        <dbReference type="EMBL" id="SPP85707.1"/>
    </source>
</evidence>
<evidence type="ECO:0000256" key="6">
    <source>
        <dbReference type="SAM" id="MobiDB-lite"/>
    </source>
</evidence>
<evidence type="ECO:0000256" key="1">
    <source>
        <dbReference type="ARBA" id="ARBA00004496"/>
    </source>
</evidence>
<dbReference type="OrthoDB" id="202825at2759"/>
<feature type="region of interest" description="Disordered" evidence="6">
    <location>
        <begin position="1"/>
        <end position="50"/>
    </location>
</feature>
<dbReference type="PROSITE" id="PS51221">
    <property type="entry name" value="TTL"/>
    <property type="match status" value="1"/>
</dbReference>
<keyword evidence="3" id="KW-0436">Ligase</keyword>
<dbReference type="PANTHER" id="PTHR45870:SF2">
    <property type="entry name" value="TUBULIN MONOGLYCYLASE TTLL3"/>
    <property type="match status" value="1"/>
</dbReference>
<dbReference type="GO" id="GO:0005524">
    <property type="term" value="F:ATP binding"/>
    <property type="evidence" value="ECO:0007669"/>
    <property type="project" value="UniProtKB-KW"/>
</dbReference>
<protein>
    <submittedName>
        <fullName evidence="7">Blast:Tubulin glycylase 3B</fullName>
    </submittedName>
</protein>
<keyword evidence="4" id="KW-0547">Nucleotide-binding</keyword>
<dbReference type="InterPro" id="IPR004344">
    <property type="entry name" value="TTL/TTLL_fam"/>
</dbReference>
<dbReference type="GO" id="GO:0060271">
    <property type="term" value="P:cilium assembly"/>
    <property type="evidence" value="ECO:0007669"/>
    <property type="project" value="TreeGrafter"/>
</dbReference>
<dbReference type="OMA" id="AEQERWY"/>
<comment type="subcellular location">
    <subcellularLocation>
        <location evidence="1">Cytoplasm</location>
    </subcellularLocation>
</comment>
<dbReference type="EMBL" id="OUUW01000010">
    <property type="protein sequence ID" value="SPP85707.1"/>
    <property type="molecule type" value="Genomic_DNA"/>
</dbReference>
<feature type="region of interest" description="Disordered" evidence="6">
    <location>
        <begin position="741"/>
        <end position="773"/>
    </location>
</feature>
<dbReference type="Proteomes" id="UP000268350">
    <property type="component" value="Unassembled WGS sequence"/>
</dbReference>
<proteinExistence type="predicted"/>
<accession>A0A3B0JUB8</accession>
<keyword evidence="5" id="KW-0067">ATP-binding</keyword>
<sequence>MDYTRDHSRSFPSHTHTQPEMATKDQTVPQRNSLSSSQPMPSGSTTNQRHRYYNPVSKIQSLIHNLDAELMHLCKQCSVPKPPSSSNINAGIHNSSYGTATLTAAGFGSGAITPHRGHYGQDTVDKLLERARSISTPRSASGANTPMPLAPDAQKRQLRNVYRTRVIDAYRNRKIFTVYGNYHTVRRALVRRGWLEKLPASRYAKLQTMSEDSLLEHARRGNDYETVVISKMINHFPSFFIWQSKGQRDLFSEVRPFRNRVRRSQFLDFSTKVGLVGCAEQERWYREDGVCGMSYPRFYRLGGNNVEERMAFIEDYQQTQARSLLRHIKEHKPEELIDLDKGTIMSTNLDYALAKVKQMIRQAEHYSLDDARVKPPTPTEIVEIQTFMTQSADILKSQAKFRVSEKVMTEYARLASQYLDQIESLRPDYRWDGSRNLWILKPGYQSRGIGIVIRSCLDDILQWTSNNQNRKYIVQKYIERPYLVYRTKFDIRQYMLLTIGDSKVTVWTYRDCYLRFSSQEFTMDDLRESIHLTNNSVQKRYKNKQNRDPRLPKHNMWSLDQFKVHLRHVGAPDDTWSNIYRGFQQNLVAVVMASLDETELVQNAFELYGCDFMLDEHYNPILIEINSTPDLSPSTEVTARICPIAIKDCLRVVVDLANNPLAPTGKFERAFEVNYSINNGADVHHPMELNGKQMTIFENLPSKLKNSNRTRMFHKILNNVKVSASRKLGKIKEAPAKVAKATYSSKKKKSSKSAAGSKVSFAAPSEQVSTTQQLVPKTILTSKTRENLALQYTAPK</sequence>
<evidence type="ECO:0000256" key="5">
    <source>
        <dbReference type="ARBA" id="ARBA00022840"/>
    </source>
</evidence>
<dbReference type="GO" id="GO:0015630">
    <property type="term" value="C:microtubule cytoskeleton"/>
    <property type="evidence" value="ECO:0007669"/>
    <property type="project" value="TreeGrafter"/>
</dbReference>
<dbReference type="Pfam" id="PF03133">
    <property type="entry name" value="TTL"/>
    <property type="match status" value="1"/>
</dbReference>
<evidence type="ECO:0000256" key="4">
    <source>
        <dbReference type="ARBA" id="ARBA00022741"/>
    </source>
</evidence>
<dbReference type="InterPro" id="IPR051437">
    <property type="entry name" value="TTLL_monoglycylase"/>
</dbReference>
<reference evidence="8" key="1">
    <citation type="submission" date="2018-01" db="EMBL/GenBank/DDBJ databases">
        <authorList>
            <person name="Alioto T."/>
            <person name="Alioto T."/>
        </authorList>
    </citation>
    <scope>NUCLEOTIDE SEQUENCE [LARGE SCALE GENOMIC DNA]</scope>
</reference>
<keyword evidence="2" id="KW-0963">Cytoplasm</keyword>